<keyword evidence="1" id="KW-0812">Transmembrane</keyword>
<proteinExistence type="predicted"/>
<dbReference type="PATRIC" id="fig|1396.535.peg.4912"/>
<keyword evidence="1" id="KW-1133">Transmembrane helix</keyword>
<keyword evidence="1" id="KW-0472">Membrane</keyword>
<dbReference type="Proteomes" id="UP000076482">
    <property type="component" value="Unassembled WGS sequence"/>
</dbReference>
<reference evidence="2 3" key="1">
    <citation type="submission" date="2015-09" db="EMBL/GenBank/DDBJ databases">
        <title>Bacillus cereus food isolates.</title>
        <authorList>
            <person name="Boekhorst J."/>
        </authorList>
    </citation>
    <scope>NUCLEOTIDE SEQUENCE [LARGE SCALE GENOMIC DNA]</scope>
    <source>
        <strain evidence="2 3">B4088</strain>
    </source>
</reference>
<evidence type="ECO:0000313" key="3">
    <source>
        <dbReference type="Proteomes" id="UP000076482"/>
    </source>
</evidence>
<comment type="caution">
    <text evidence="2">The sequence shown here is derived from an EMBL/GenBank/DDBJ whole genome shotgun (WGS) entry which is preliminary data.</text>
</comment>
<evidence type="ECO:0000313" key="2">
    <source>
        <dbReference type="EMBL" id="KZD50306.1"/>
    </source>
</evidence>
<dbReference type="AlphaFoldDB" id="A0A164KGI8"/>
<name>A0A164KGI8_BACCE</name>
<organism evidence="2 3">
    <name type="scientific">Bacillus cereus</name>
    <dbReference type="NCBI Taxonomy" id="1396"/>
    <lineage>
        <taxon>Bacteria</taxon>
        <taxon>Bacillati</taxon>
        <taxon>Bacillota</taxon>
        <taxon>Bacilli</taxon>
        <taxon>Bacillales</taxon>
        <taxon>Bacillaceae</taxon>
        <taxon>Bacillus</taxon>
        <taxon>Bacillus cereus group</taxon>
    </lineage>
</organism>
<sequence length="45" mass="5322">MIFTSSFFSESGQLNKKYCFTFFFINAILKNVTYFLYVALFSPFV</sequence>
<gene>
    <name evidence="2" type="ORF">B4088_6342</name>
</gene>
<feature type="transmembrane region" description="Helical" evidence="1">
    <location>
        <begin position="20"/>
        <end position="40"/>
    </location>
</feature>
<evidence type="ECO:0000256" key="1">
    <source>
        <dbReference type="SAM" id="Phobius"/>
    </source>
</evidence>
<protein>
    <submittedName>
        <fullName evidence="2">Uncharacterized protein</fullName>
    </submittedName>
</protein>
<dbReference type="EMBL" id="LJKE01000131">
    <property type="protein sequence ID" value="KZD50306.1"/>
    <property type="molecule type" value="Genomic_DNA"/>
</dbReference>
<accession>A0A164KGI8</accession>